<feature type="region of interest" description="Disordered" evidence="1">
    <location>
        <begin position="1"/>
        <end position="22"/>
    </location>
</feature>
<evidence type="ECO:0000313" key="3">
    <source>
        <dbReference type="EMBL" id="KAK1301926.1"/>
    </source>
</evidence>
<dbReference type="SMART" id="SM00271">
    <property type="entry name" value="DnaJ"/>
    <property type="match status" value="1"/>
</dbReference>
<dbReference type="Pfam" id="PF00226">
    <property type="entry name" value="DnaJ"/>
    <property type="match status" value="1"/>
</dbReference>
<sequence length="415" mass="44397">MDLRNAGNTAFSGAGGGGGGGGGRAEAERFLGIAEKLLMARDLVGSKTFAERSIEADPMMDGPDHLLAVADALLSAQDRVNNHVNWYSVLQVHPSDGPDSIRRQYRRLALLLHPDRNRFSGSDQAFKLVSDAFAVLSDTSKRSLFDKELQISSRRTGQSQPSDPSSFWTACPYCCNLYEYERAYHNRRLRCRNCRRGFHATEVPQLPPTVPGTDSYYCSWGFFPLGFPGANLGPAGPGIEGWKPFVPMFPWWSPTTGFSDKSGKDGGAVPPAVESSPSKRAAGAAKRPVGRPATRRTKMMAARRSRRQSVASAGGSEEKSGRQGSGGEKLFIDLEVPGDMMMGEDMVDMDGFVEASSGGGIHTGDGPVANSGQANGSGGGGGSGGLNLELDSIDVLDTLPKIPFLNTEEFDILIK</sequence>
<accession>A0AAV9DJW2</accession>
<evidence type="ECO:0000313" key="4">
    <source>
        <dbReference type="Proteomes" id="UP001180020"/>
    </source>
</evidence>
<reference evidence="3" key="2">
    <citation type="submission" date="2023-06" db="EMBL/GenBank/DDBJ databases">
        <authorList>
            <person name="Ma L."/>
            <person name="Liu K.-W."/>
            <person name="Li Z."/>
            <person name="Hsiao Y.-Y."/>
            <person name="Qi Y."/>
            <person name="Fu T."/>
            <person name="Tang G."/>
            <person name="Zhang D."/>
            <person name="Sun W.-H."/>
            <person name="Liu D.-K."/>
            <person name="Li Y."/>
            <person name="Chen G.-Z."/>
            <person name="Liu X.-D."/>
            <person name="Liao X.-Y."/>
            <person name="Jiang Y.-T."/>
            <person name="Yu X."/>
            <person name="Hao Y."/>
            <person name="Huang J."/>
            <person name="Zhao X.-W."/>
            <person name="Ke S."/>
            <person name="Chen Y.-Y."/>
            <person name="Wu W.-L."/>
            <person name="Hsu J.-L."/>
            <person name="Lin Y.-F."/>
            <person name="Huang M.-D."/>
            <person name="Li C.-Y."/>
            <person name="Huang L."/>
            <person name="Wang Z.-W."/>
            <person name="Zhao X."/>
            <person name="Zhong W.-Y."/>
            <person name="Peng D.-H."/>
            <person name="Ahmad S."/>
            <person name="Lan S."/>
            <person name="Zhang J.-S."/>
            <person name="Tsai W.-C."/>
            <person name="Van De Peer Y."/>
            <person name="Liu Z.-J."/>
        </authorList>
    </citation>
    <scope>NUCLEOTIDE SEQUENCE</scope>
    <source>
        <strain evidence="3">CP</strain>
        <tissue evidence="3">Leaves</tissue>
    </source>
</reference>
<protein>
    <recommendedName>
        <fullName evidence="2">J domain-containing protein</fullName>
    </recommendedName>
</protein>
<evidence type="ECO:0000256" key="1">
    <source>
        <dbReference type="SAM" id="MobiDB-lite"/>
    </source>
</evidence>
<dbReference type="PANTHER" id="PTHR45496">
    <property type="entry name" value="CHAPERONE DNAJ-DOMAIN SUPERFAMILY PROTEIN"/>
    <property type="match status" value="1"/>
</dbReference>
<dbReference type="EMBL" id="JAUJYO010000012">
    <property type="protein sequence ID" value="KAK1301926.1"/>
    <property type="molecule type" value="Genomic_DNA"/>
</dbReference>
<reference evidence="3" key="1">
    <citation type="journal article" date="2023" name="Nat. Commun.">
        <title>Diploid and tetraploid genomes of Acorus and the evolution of monocots.</title>
        <authorList>
            <person name="Ma L."/>
            <person name="Liu K.W."/>
            <person name="Li Z."/>
            <person name="Hsiao Y.Y."/>
            <person name="Qi Y."/>
            <person name="Fu T."/>
            <person name="Tang G.D."/>
            <person name="Zhang D."/>
            <person name="Sun W.H."/>
            <person name="Liu D.K."/>
            <person name="Li Y."/>
            <person name="Chen G.Z."/>
            <person name="Liu X.D."/>
            <person name="Liao X.Y."/>
            <person name="Jiang Y.T."/>
            <person name="Yu X."/>
            <person name="Hao Y."/>
            <person name="Huang J."/>
            <person name="Zhao X.W."/>
            <person name="Ke S."/>
            <person name="Chen Y.Y."/>
            <person name="Wu W.L."/>
            <person name="Hsu J.L."/>
            <person name="Lin Y.F."/>
            <person name="Huang M.D."/>
            <person name="Li C.Y."/>
            <person name="Huang L."/>
            <person name="Wang Z.W."/>
            <person name="Zhao X."/>
            <person name="Zhong W.Y."/>
            <person name="Peng D.H."/>
            <person name="Ahmad S."/>
            <person name="Lan S."/>
            <person name="Zhang J.S."/>
            <person name="Tsai W.C."/>
            <person name="Van de Peer Y."/>
            <person name="Liu Z.J."/>
        </authorList>
    </citation>
    <scope>NUCLEOTIDE SEQUENCE</scope>
    <source>
        <strain evidence="3">CP</strain>
    </source>
</reference>
<dbReference type="PROSITE" id="PS00636">
    <property type="entry name" value="DNAJ_1"/>
    <property type="match status" value="1"/>
</dbReference>
<name>A0AAV9DJW2_ACOCL</name>
<dbReference type="PRINTS" id="PR00625">
    <property type="entry name" value="JDOMAIN"/>
</dbReference>
<feature type="region of interest" description="Disordered" evidence="1">
    <location>
        <begin position="260"/>
        <end position="329"/>
    </location>
</feature>
<dbReference type="CDD" id="cd06257">
    <property type="entry name" value="DnaJ"/>
    <property type="match status" value="1"/>
</dbReference>
<evidence type="ECO:0000259" key="2">
    <source>
        <dbReference type="PROSITE" id="PS50076"/>
    </source>
</evidence>
<dbReference type="AlphaFoldDB" id="A0AAV9DJW2"/>
<dbReference type="InterPro" id="IPR001623">
    <property type="entry name" value="DnaJ_domain"/>
</dbReference>
<keyword evidence="4" id="KW-1185">Reference proteome</keyword>
<dbReference type="PROSITE" id="PS50076">
    <property type="entry name" value="DNAJ_2"/>
    <property type="match status" value="1"/>
</dbReference>
<dbReference type="Proteomes" id="UP001180020">
    <property type="component" value="Unassembled WGS sequence"/>
</dbReference>
<feature type="domain" description="J" evidence="2">
    <location>
        <begin position="85"/>
        <end position="149"/>
    </location>
</feature>
<dbReference type="PANTHER" id="PTHR45496:SF1">
    <property type="entry name" value="CHAPERONE DNAJ-DOMAIN SUPERFAMILY PROTEIN"/>
    <property type="match status" value="1"/>
</dbReference>
<dbReference type="GO" id="GO:0005783">
    <property type="term" value="C:endoplasmic reticulum"/>
    <property type="evidence" value="ECO:0007669"/>
    <property type="project" value="UniProtKB-ARBA"/>
</dbReference>
<dbReference type="InterPro" id="IPR018253">
    <property type="entry name" value="DnaJ_domain_CS"/>
</dbReference>
<feature type="compositionally biased region" description="Basic residues" evidence="1">
    <location>
        <begin position="293"/>
        <end position="307"/>
    </location>
</feature>
<feature type="region of interest" description="Disordered" evidence="1">
    <location>
        <begin position="355"/>
        <end position="383"/>
    </location>
</feature>
<comment type="caution">
    <text evidence="3">The sequence shown here is derived from an EMBL/GenBank/DDBJ whole genome shotgun (WGS) entry which is preliminary data.</text>
</comment>
<dbReference type="InterPro" id="IPR053052">
    <property type="entry name" value="Imprinting_Balance_Reg"/>
</dbReference>
<feature type="compositionally biased region" description="Polar residues" evidence="1">
    <location>
        <begin position="1"/>
        <end position="11"/>
    </location>
</feature>
<dbReference type="Gene3D" id="1.10.287.110">
    <property type="entry name" value="DnaJ domain"/>
    <property type="match status" value="1"/>
</dbReference>
<proteinExistence type="predicted"/>
<dbReference type="SUPFAM" id="SSF46565">
    <property type="entry name" value="Chaperone J-domain"/>
    <property type="match status" value="1"/>
</dbReference>
<dbReference type="InterPro" id="IPR036869">
    <property type="entry name" value="J_dom_sf"/>
</dbReference>
<organism evidence="3 4">
    <name type="scientific">Acorus calamus</name>
    <name type="common">Sweet flag</name>
    <dbReference type="NCBI Taxonomy" id="4465"/>
    <lineage>
        <taxon>Eukaryota</taxon>
        <taxon>Viridiplantae</taxon>
        <taxon>Streptophyta</taxon>
        <taxon>Embryophyta</taxon>
        <taxon>Tracheophyta</taxon>
        <taxon>Spermatophyta</taxon>
        <taxon>Magnoliopsida</taxon>
        <taxon>Liliopsida</taxon>
        <taxon>Acoraceae</taxon>
        <taxon>Acorus</taxon>
    </lineage>
</organism>
<gene>
    <name evidence="3" type="ORF">QJS10_CPB12g01400</name>
</gene>
<feature type="compositionally biased region" description="Gly residues" evidence="1">
    <location>
        <begin position="13"/>
        <end position="22"/>
    </location>
</feature>